<sequence>MPVPTHRESPTGSRTSRAHPLGVTLRGDGADVAVLAAHADAVEVCVFDDAGRETRTRLPDVELGVWHGHVPGLVAGSRYGLRVHGRWDPERGLRHNPAKLLLDPYAQGVEGEVALTPEIFGHVVDEDLEGDLAVADPRDSAPHVPRGVVLAPLPADLRVGEDERPRTPWADTVVYEAHVRGLTRRFPGVPEAERGTYAALAHPAVLEHLTSLGVTALELLPVHANTSEIALRRRGLSNYWGYNTLAFNAPHPGYATAAARAAGAEAVRAEFRRAVAALHAAGIEVVLDVVYNHTCEEGPDGPHLSLRGLDDATYYLRDAGGRPLDVTGCGNSLDFTDRRVVRFALDSLRHWVTEYGVDGFRFDLMTTLARGHDGYSPDHPFLVALGADPVLAGTKLIAEPWDVGPFGWRTGQFPPPLHEWNDRFRDGARRFWLSDAREIASGRSAPVAPGRGLPELATRFAGSADTFDVQRGRLTSVNFVTAHDGFTLADLTAYDRKHNEANGEGNRDGSDSDTSWNHGVEGGTTDPGVLAARRRSVRNLFATLVLSTGVPMITAGDEFGRSQGGNNNAYCQDNEVGWIDWDLQDWQRELLDDVRELLALRRRYPVLREAGVRRGSPVREQRSDLLWFSEDGEPMSVERWHEADRRVLQLLVDGRDRGETSVLVVLNGGPRRLDVVLPAVEGLAAFSPRWASTPGRAAGSCAAGAALPVDPWSVRVLATD</sequence>
<dbReference type="InterPro" id="IPR011837">
    <property type="entry name" value="Glycogen_debranch_GlgX"/>
</dbReference>
<feature type="domain" description="Glycosyl hydrolase family 13 catalytic" evidence="5">
    <location>
        <begin position="180"/>
        <end position="601"/>
    </location>
</feature>
<accession>A0A7W4TK87</accession>
<dbReference type="Pfam" id="PF02922">
    <property type="entry name" value="CBM_48"/>
    <property type="match status" value="1"/>
</dbReference>
<dbReference type="GO" id="GO:0005980">
    <property type="term" value="P:glycogen catabolic process"/>
    <property type="evidence" value="ECO:0007669"/>
    <property type="project" value="InterPro"/>
</dbReference>
<dbReference type="InterPro" id="IPR006047">
    <property type="entry name" value="GH13_cat_dom"/>
</dbReference>
<dbReference type="GO" id="GO:0004135">
    <property type="term" value="F:amylo-alpha-1,6-glucosidase activity"/>
    <property type="evidence" value="ECO:0007669"/>
    <property type="project" value="InterPro"/>
</dbReference>
<proteinExistence type="inferred from homology"/>
<dbReference type="SUPFAM" id="SSF81296">
    <property type="entry name" value="E set domains"/>
    <property type="match status" value="1"/>
</dbReference>
<dbReference type="AlphaFoldDB" id="A0A7W4TK87"/>
<dbReference type="NCBIfam" id="TIGR02100">
    <property type="entry name" value="glgX_debranch"/>
    <property type="match status" value="1"/>
</dbReference>
<comment type="caution">
    <text evidence="6">The sequence shown here is derived from an EMBL/GenBank/DDBJ whole genome shotgun (WGS) entry which is preliminary data.</text>
</comment>
<keyword evidence="3 6" id="KW-0326">Glycosidase</keyword>
<feature type="region of interest" description="Disordered" evidence="4">
    <location>
        <begin position="1"/>
        <end position="21"/>
    </location>
</feature>
<evidence type="ECO:0000256" key="4">
    <source>
        <dbReference type="SAM" id="MobiDB-lite"/>
    </source>
</evidence>
<evidence type="ECO:0000256" key="1">
    <source>
        <dbReference type="ARBA" id="ARBA00008061"/>
    </source>
</evidence>
<evidence type="ECO:0000256" key="3">
    <source>
        <dbReference type="ARBA" id="ARBA00023295"/>
    </source>
</evidence>
<protein>
    <submittedName>
        <fullName evidence="6">Glycogen operon protein</fullName>
        <ecNumber evidence="6">3.2.1.-</ecNumber>
    </submittedName>
</protein>
<evidence type="ECO:0000313" key="6">
    <source>
        <dbReference type="EMBL" id="MBB2900012.1"/>
    </source>
</evidence>
<dbReference type="InterPro" id="IPR044505">
    <property type="entry name" value="GlgX_Isoamylase_N_E_set"/>
</dbReference>
<organism evidence="6 7">
    <name type="scientific">Kineococcus radiotolerans</name>
    <dbReference type="NCBI Taxonomy" id="131568"/>
    <lineage>
        <taxon>Bacteria</taxon>
        <taxon>Bacillati</taxon>
        <taxon>Actinomycetota</taxon>
        <taxon>Actinomycetes</taxon>
        <taxon>Kineosporiales</taxon>
        <taxon>Kineosporiaceae</taxon>
        <taxon>Kineococcus</taxon>
    </lineage>
</organism>
<name>A0A7W4TK87_KINRA</name>
<dbReference type="SUPFAM" id="SSF51011">
    <property type="entry name" value="Glycosyl hydrolase domain"/>
    <property type="match status" value="1"/>
</dbReference>
<dbReference type="Gene3D" id="3.20.20.80">
    <property type="entry name" value="Glycosidases"/>
    <property type="match status" value="1"/>
</dbReference>
<dbReference type="RefSeq" id="WP_183390444.1">
    <property type="nucleotide sequence ID" value="NZ_JACHVY010000001.1"/>
</dbReference>
<dbReference type="CDD" id="cd02856">
    <property type="entry name" value="E_set_GDE_Isoamylase_N"/>
    <property type="match status" value="1"/>
</dbReference>
<evidence type="ECO:0000256" key="2">
    <source>
        <dbReference type="ARBA" id="ARBA00022801"/>
    </source>
</evidence>
<dbReference type="InterPro" id="IPR014756">
    <property type="entry name" value="Ig_E-set"/>
</dbReference>
<keyword evidence="2 6" id="KW-0378">Hydrolase</keyword>
<feature type="region of interest" description="Disordered" evidence="4">
    <location>
        <begin position="499"/>
        <end position="529"/>
    </location>
</feature>
<dbReference type="SUPFAM" id="SSF51445">
    <property type="entry name" value="(Trans)glycosidases"/>
    <property type="match status" value="1"/>
</dbReference>
<dbReference type="InterPro" id="IPR013783">
    <property type="entry name" value="Ig-like_fold"/>
</dbReference>
<reference evidence="6 7" key="2">
    <citation type="submission" date="2020-08" db="EMBL/GenBank/DDBJ databases">
        <authorList>
            <person name="Partida-Martinez L."/>
            <person name="Huntemann M."/>
            <person name="Clum A."/>
            <person name="Wang J."/>
            <person name="Palaniappan K."/>
            <person name="Ritter S."/>
            <person name="Chen I.-M."/>
            <person name="Stamatis D."/>
            <person name="Reddy T."/>
            <person name="O'Malley R."/>
            <person name="Daum C."/>
            <person name="Shapiro N."/>
            <person name="Ivanova N."/>
            <person name="Kyrpides N."/>
            <person name="Woyke T."/>
        </authorList>
    </citation>
    <scope>NUCLEOTIDE SEQUENCE [LARGE SCALE GENOMIC DNA]</scope>
    <source>
        <strain evidence="6 7">AS2.23</strain>
    </source>
</reference>
<dbReference type="Gene3D" id="2.60.40.10">
    <property type="entry name" value="Immunoglobulins"/>
    <property type="match status" value="1"/>
</dbReference>
<comment type="similarity">
    <text evidence="1">Belongs to the glycosyl hydrolase 13 family.</text>
</comment>
<feature type="compositionally biased region" description="Basic and acidic residues" evidence="4">
    <location>
        <begin position="499"/>
        <end position="510"/>
    </location>
</feature>
<dbReference type="EMBL" id="JACHVY010000001">
    <property type="protein sequence ID" value="MBB2900012.1"/>
    <property type="molecule type" value="Genomic_DNA"/>
</dbReference>
<dbReference type="PANTHER" id="PTHR43002">
    <property type="entry name" value="GLYCOGEN DEBRANCHING ENZYME"/>
    <property type="match status" value="1"/>
</dbReference>
<dbReference type="InterPro" id="IPR004193">
    <property type="entry name" value="Glyco_hydro_13_N"/>
</dbReference>
<dbReference type="Gene3D" id="2.60.40.1180">
    <property type="entry name" value="Golgi alpha-mannosidase II"/>
    <property type="match status" value="1"/>
</dbReference>
<dbReference type="Proteomes" id="UP000533269">
    <property type="component" value="Unassembled WGS sequence"/>
</dbReference>
<dbReference type="InterPro" id="IPR013780">
    <property type="entry name" value="Glyco_hydro_b"/>
</dbReference>
<gene>
    <name evidence="6" type="ORF">FHR75_000800</name>
</gene>
<dbReference type="InterPro" id="IPR017853">
    <property type="entry name" value="GH"/>
</dbReference>
<dbReference type="CDD" id="cd11326">
    <property type="entry name" value="AmyAc_Glg_debranch"/>
    <property type="match status" value="1"/>
</dbReference>
<evidence type="ECO:0000259" key="5">
    <source>
        <dbReference type="SMART" id="SM00642"/>
    </source>
</evidence>
<evidence type="ECO:0000313" key="7">
    <source>
        <dbReference type="Proteomes" id="UP000533269"/>
    </source>
</evidence>
<dbReference type="SMART" id="SM00642">
    <property type="entry name" value="Aamy"/>
    <property type="match status" value="1"/>
</dbReference>
<reference evidence="6 7" key="1">
    <citation type="submission" date="2020-08" db="EMBL/GenBank/DDBJ databases">
        <title>The Agave Microbiome: Exploring the role of microbial communities in plant adaptations to desert environments.</title>
        <authorList>
            <person name="Partida-Martinez L.P."/>
        </authorList>
    </citation>
    <scope>NUCLEOTIDE SEQUENCE [LARGE SCALE GENOMIC DNA]</scope>
    <source>
        <strain evidence="6 7">AS2.23</strain>
    </source>
</reference>
<dbReference type="EC" id="3.2.1.-" evidence="6"/>